<accession>A0AAF0I3I2</accession>
<evidence type="ECO:0000313" key="3">
    <source>
        <dbReference type="Proteomes" id="UP001218638"/>
    </source>
</evidence>
<keyword evidence="1" id="KW-0472">Membrane</keyword>
<reference evidence="2" key="1">
    <citation type="submission" date="2023-03" db="EMBL/GenBank/DDBJ databases">
        <title>Lomoglobus Profundus gen. nov., sp. nov., a novel member of the phylum Verrucomicrobia, isolated from deep-marine sediment of South China Sea.</title>
        <authorList>
            <person name="Ahmad T."/>
            <person name="Ishaq S.E."/>
            <person name="Wang F."/>
        </authorList>
    </citation>
    <scope>NUCLEOTIDE SEQUENCE</scope>
    <source>
        <strain evidence="2">LMO-M01</strain>
    </source>
</reference>
<feature type="transmembrane region" description="Helical" evidence="1">
    <location>
        <begin position="13"/>
        <end position="33"/>
    </location>
</feature>
<gene>
    <name evidence="2" type="ORF">PXH66_04730</name>
</gene>
<keyword evidence="1" id="KW-1133">Transmembrane helix</keyword>
<dbReference type="AlphaFoldDB" id="A0AAF0I3I2"/>
<dbReference type="RefSeq" id="WP_330928404.1">
    <property type="nucleotide sequence ID" value="NZ_CP119075.1"/>
</dbReference>
<dbReference type="EMBL" id="CP119075">
    <property type="protein sequence ID" value="WED66149.1"/>
    <property type="molecule type" value="Genomic_DNA"/>
</dbReference>
<keyword evidence="3" id="KW-1185">Reference proteome</keyword>
<dbReference type="Proteomes" id="UP001218638">
    <property type="component" value="Chromosome"/>
</dbReference>
<keyword evidence="1" id="KW-0812">Transmembrane</keyword>
<dbReference type="KEGG" id="slom:PXH66_04730"/>
<name>A0AAF0I3I2_9BACT</name>
<evidence type="ECO:0000256" key="1">
    <source>
        <dbReference type="SAM" id="Phobius"/>
    </source>
</evidence>
<protein>
    <submittedName>
        <fullName evidence="2">Uncharacterized protein</fullName>
    </submittedName>
</protein>
<organism evidence="2 3">
    <name type="scientific">Synoicihabitans lomoniglobus</name>
    <dbReference type="NCBI Taxonomy" id="2909285"/>
    <lineage>
        <taxon>Bacteria</taxon>
        <taxon>Pseudomonadati</taxon>
        <taxon>Verrucomicrobiota</taxon>
        <taxon>Opitutia</taxon>
        <taxon>Opitutales</taxon>
        <taxon>Opitutaceae</taxon>
        <taxon>Synoicihabitans</taxon>
    </lineage>
</organism>
<sequence>MQKSTAHAFINKLLIYMLLTIGFNGSVGLGIVWMRHQISQSAAATKQSEGKLAAVERRLAETTARLAVEQAPDALEAKNVAMALGLVEPAEMNIVRIDESPAERLAAKRNLEIFSRELTDDVESVRFSFVSRGSR</sequence>
<proteinExistence type="predicted"/>
<evidence type="ECO:0000313" key="2">
    <source>
        <dbReference type="EMBL" id="WED66149.1"/>
    </source>
</evidence>